<gene>
    <name evidence="1" type="ORF">CWATWH0401_3766</name>
</gene>
<evidence type="ECO:0000313" key="2">
    <source>
        <dbReference type="Proteomes" id="UP000018198"/>
    </source>
</evidence>
<name>T2J5Y6_CROWT</name>
<protein>
    <submittedName>
        <fullName evidence="1">Uncharacterized protein</fullName>
    </submittedName>
</protein>
<comment type="caution">
    <text evidence="1">The sequence shown here is derived from an EMBL/GenBank/DDBJ whole genome shotgun (WGS) entry which is preliminary data.</text>
</comment>
<proteinExistence type="predicted"/>
<reference evidence="1 2" key="1">
    <citation type="submission" date="2013-01" db="EMBL/GenBank/DDBJ databases">
        <authorList>
            <person name="Bench S."/>
        </authorList>
    </citation>
    <scope>NUCLEOTIDE SEQUENCE [LARGE SCALE GENOMIC DNA]</scope>
    <source>
        <strain evidence="1 2">WH 0401</strain>
    </source>
</reference>
<dbReference type="AlphaFoldDB" id="T2J5Y6"/>
<accession>T2J5Y6</accession>
<reference evidence="1 2" key="2">
    <citation type="submission" date="2013-09" db="EMBL/GenBank/DDBJ databases">
        <title>Whole genome comparison of six Crocosphaera watsonii strains with differing phenotypes.</title>
        <authorList>
            <person name="Bench S.R."/>
            <person name="Heller P."/>
            <person name="Frank I."/>
            <person name="Arciniega M."/>
            <person name="Shilova I.N."/>
            <person name="Zehr J.P."/>
        </authorList>
    </citation>
    <scope>NUCLEOTIDE SEQUENCE [LARGE SCALE GENOMIC DNA]</scope>
    <source>
        <strain evidence="1 2">WH 0401</strain>
    </source>
</reference>
<dbReference type="EMBL" id="CAQM01000147">
    <property type="protein sequence ID" value="CCQ60429.1"/>
    <property type="molecule type" value="Genomic_DNA"/>
</dbReference>
<organism evidence="1 2">
    <name type="scientific">Crocosphaera watsonii WH 0401</name>
    <dbReference type="NCBI Taxonomy" id="555881"/>
    <lineage>
        <taxon>Bacteria</taxon>
        <taxon>Bacillati</taxon>
        <taxon>Cyanobacteriota</taxon>
        <taxon>Cyanophyceae</taxon>
        <taxon>Oscillatoriophycideae</taxon>
        <taxon>Chroococcales</taxon>
        <taxon>Aphanothecaceae</taxon>
        <taxon>Crocosphaera</taxon>
    </lineage>
</organism>
<sequence length="37" mass="4202">MMLFFFAGDLVNIPDRASEWFDDKRGGAFFSLSSRLG</sequence>
<dbReference type="Proteomes" id="UP000018198">
    <property type="component" value="Unassembled WGS sequence"/>
</dbReference>
<evidence type="ECO:0000313" key="1">
    <source>
        <dbReference type="EMBL" id="CCQ60429.1"/>
    </source>
</evidence>